<dbReference type="GO" id="GO:0009307">
    <property type="term" value="P:DNA restriction-modification system"/>
    <property type="evidence" value="ECO:0007669"/>
    <property type="project" value="InterPro"/>
</dbReference>
<gene>
    <name evidence="4" type="ORF">SAMN05421875_1701</name>
</gene>
<dbReference type="STRING" id="592050.SAMN05421875_1701"/>
<proteinExistence type="predicted"/>
<feature type="region of interest" description="Disordered" evidence="1">
    <location>
        <begin position="125"/>
        <end position="148"/>
    </location>
</feature>
<dbReference type="AlphaFoldDB" id="A0A1H4FJY3"/>
<evidence type="ECO:0000313" key="5">
    <source>
        <dbReference type="Proteomes" id="UP000199002"/>
    </source>
</evidence>
<feature type="domain" description="Restriction system protein Mrr-like N-terminal" evidence="3">
    <location>
        <begin position="21"/>
        <end position="100"/>
    </location>
</feature>
<evidence type="ECO:0000256" key="1">
    <source>
        <dbReference type="SAM" id="MobiDB-lite"/>
    </source>
</evidence>
<dbReference type="Proteomes" id="UP000199002">
    <property type="component" value="Unassembled WGS sequence"/>
</dbReference>
<dbReference type="GO" id="GO:0015666">
    <property type="term" value="F:restriction endodeoxyribonuclease activity"/>
    <property type="evidence" value="ECO:0007669"/>
    <property type="project" value="TreeGrafter"/>
</dbReference>
<evidence type="ECO:0000259" key="2">
    <source>
        <dbReference type="Pfam" id="PF04471"/>
    </source>
</evidence>
<dbReference type="Pfam" id="PF14338">
    <property type="entry name" value="Mrr_N"/>
    <property type="match status" value="1"/>
</dbReference>
<dbReference type="Pfam" id="PF04471">
    <property type="entry name" value="Mrr_cat"/>
    <property type="match status" value="1"/>
</dbReference>
<dbReference type="PANTHER" id="PTHR30015">
    <property type="entry name" value="MRR RESTRICTION SYSTEM PROTEIN"/>
    <property type="match status" value="1"/>
</dbReference>
<dbReference type="InterPro" id="IPR011856">
    <property type="entry name" value="tRNA_endonuc-like_dom_sf"/>
</dbReference>
<dbReference type="Gene3D" id="3.40.1350.10">
    <property type="match status" value="1"/>
</dbReference>
<reference evidence="5" key="1">
    <citation type="submission" date="2016-10" db="EMBL/GenBank/DDBJ databases">
        <authorList>
            <person name="Varghese N."/>
            <person name="Submissions S."/>
        </authorList>
    </citation>
    <scope>NUCLEOTIDE SEQUENCE [LARGE SCALE GENOMIC DNA]</scope>
    <source>
        <strain evidence="5">DSM 25157</strain>
    </source>
</reference>
<dbReference type="GO" id="GO:0003677">
    <property type="term" value="F:DNA binding"/>
    <property type="evidence" value="ECO:0007669"/>
    <property type="project" value="InterPro"/>
</dbReference>
<dbReference type="SUPFAM" id="SSF52980">
    <property type="entry name" value="Restriction endonuclease-like"/>
    <property type="match status" value="1"/>
</dbReference>
<dbReference type="PANTHER" id="PTHR30015:SF7">
    <property type="entry name" value="TYPE IV METHYL-DIRECTED RESTRICTION ENZYME ECOKMRR"/>
    <property type="match status" value="1"/>
</dbReference>
<dbReference type="InterPro" id="IPR007560">
    <property type="entry name" value="Restrct_endonuc_IV_Mrr"/>
</dbReference>
<name>A0A1H4FJY3_9BURK</name>
<dbReference type="InterPro" id="IPR011335">
    <property type="entry name" value="Restrct_endonuc-II-like"/>
</dbReference>
<evidence type="ECO:0000313" key="4">
    <source>
        <dbReference type="EMBL" id="SEA97585.1"/>
    </source>
</evidence>
<feature type="domain" description="Restriction endonuclease type IV Mrr" evidence="2">
    <location>
        <begin position="170"/>
        <end position="289"/>
    </location>
</feature>
<dbReference type="EMBL" id="FNQJ01000070">
    <property type="protein sequence ID" value="SEA97585.1"/>
    <property type="molecule type" value="Genomic_DNA"/>
</dbReference>
<accession>A0A1H4FJY3</accession>
<dbReference type="InterPro" id="IPR052906">
    <property type="entry name" value="Type_IV_Methyl-Rstrct_Enzyme"/>
</dbReference>
<keyword evidence="5" id="KW-1185">Reference proteome</keyword>
<organism evidence="4 5">
    <name type="scientific">Acidovorax soli</name>
    <dbReference type="NCBI Taxonomy" id="592050"/>
    <lineage>
        <taxon>Bacteria</taxon>
        <taxon>Pseudomonadati</taxon>
        <taxon>Pseudomonadota</taxon>
        <taxon>Betaproteobacteria</taxon>
        <taxon>Burkholderiales</taxon>
        <taxon>Comamonadaceae</taxon>
        <taxon>Acidovorax</taxon>
    </lineage>
</organism>
<sequence>MGDTFVNKPLSKSNVLASKVIFAALTILRDGGGQMKAADIFDAIPQKLMLDDWALEVIESNGLARWRTYALFFSVDAVKAGYLVKTKGIWQITSSGVEALSLGELGYFFAAREGYRVWKRQQLNSSGSAAPQGNDADEVSVTQEPPEDQFERLRKEVNSVLAAEILEVVKNNSWQFFERLVVQLLLAMGYGGTGGMGLALQRGGDGGVDGFINQDKLGLDIVYVQAKRWADQTVGRPEIQQFVGALAGRQANRGVFITTSRFSADARDYVKPLHVRVILIDGELLAQLMIEHGVGVSTWKSYDLKRIDSDFFSEE</sequence>
<protein>
    <submittedName>
        <fullName evidence="4">Restriction system protein</fullName>
    </submittedName>
</protein>
<evidence type="ECO:0000259" key="3">
    <source>
        <dbReference type="Pfam" id="PF14338"/>
    </source>
</evidence>
<dbReference type="InterPro" id="IPR025745">
    <property type="entry name" value="Mrr-like_N_dom"/>
</dbReference>